<accession>A0A9W6XMY8</accession>
<keyword evidence="2" id="KW-1133">Transmembrane helix</keyword>
<feature type="region of interest" description="Disordered" evidence="1">
    <location>
        <begin position="38"/>
        <end position="66"/>
    </location>
</feature>
<feature type="region of interest" description="Disordered" evidence="1">
    <location>
        <begin position="198"/>
        <end position="222"/>
    </location>
</feature>
<dbReference type="AlphaFoldDB" id="A0A9W6XMY8"/>
<dbReference type="Proteomes" id="UP001165121">
    <property type="component" value="Unassembled WGS sequence"/>
</dbReference>
<reference evidence="3" key="1">
    <citation type="submission" date="2023-04" db="EMBL/GenBank/DDBJ databases">
        <title>Phytophthora fragariaefolia NBRC 109709.</title>
        <authorList>
            <person name="Ichikawa N."/>
            <person name="Sato H."/>
            <person name="Tonouchi N."/>
        </authorList>
    </citation>
    <scope>NUCLEOTIDE SEQUENCE</scope>
    <source>
        <strain evidence="3">NBRC 109709</strain>
    </source>
</reference>
<name>A0A9W6XMY8_9STRA</name>
<keyword evidence="4" id="KW-1185">Reference proteome</keyword>
<feature type="transmembrane region" description="Helical" evidence="2">
    <location>
        <begin position="163"/>
        <end position="189"/>
    </location>
</feature>
<evidence type="ECO:0000256" key="2">
    <source>
        <dbReference type="SAM" id="Phobius"/>
    </source>
</evidence>
<keyword evidence="2" id="KW-0472">Membrane</keyword>
<proteinExistence type="predicted"/>
<feature type="transmembrane region" description="Helical" evidence="2">
    <location>
        <begin position="106"/>
        <end position="131"/>
    </location>
</feature>
<keyword evidence="2" id="KW-0812">Transmembrane</keyword>
<comment type="caution">
    <text evidence="3">The sequence shown here is derived from an EMBL/GenBank/DDBJ whole genome shotgun (WGS) entry which is preliminary data.</text>
</comment>
<feature type="compositionally biased region" description="Basic and acidic residues" evidence="1">
    <location>
        <begin position="45"/>
        <end position="55"/>
    </location>
</feature>
<dbReference type="EMBL" id="BSXT01001380">
    <property type="protein sequence ID" value="GMF41804.1"/>
    <property type="molecule type" value="Genomic_DNA"/>
</dbReference>
<gene>
    <name evidence="3" type="ORF">Pfra01_001338200</name>
</gene>
<evidence type="ECO:0000256" key="1">
    <source>
        <dbReference type="SAM" id="MobiDB-lite"/>
    </source>
</evidence>
<sequence>MPPSKDVSEEGVSTNYLRSSDVPLEADQTDMNSFIFQTDDLAGVEDSKESEEYPSTRHRKSEVPNTTRNSILMLTSSGAIWRESSQEPRPSVAHAVVTEVATFFDVFGLLGIPMIIVFLLSAAWTFLLAVIQVNANEMANTIMNTTEFDNGNFWLLPRPESTLVYSSVVLLSLFGAGYTGLVVAMICCYRGGKTNKPTKTEYPRSVLSAPTQTPPSPSSETGRESVLQRFLAWIHDIPVEIRQHYYVRTLVNSEQLSHA</sequence>
<evidence type="ECO:0000313" key="4">
    <source>
        <dbReference type="Proteomes" id="UP001165121"/>
    </source>
</evidence>
<evidence type="ECO:0000313" key="3">
    <source>
        <dbReference type="EMBL" id="GMF41804.1"/>
    </source>
</evidence>
<protein>
    <submittedName>
        <fullName evidence="3">Unnamed protein product</fullName>
    </submittedName>
</protein>
<feature type="region of interest" description="Disordered" evidence="1">
    <location>
        <begin position="1"/>
        <end position="25"/>
    </location>
</feature>
<dbReference type="OrthoDB" id="125802at2759"/>
<organism evidence="3 4">
    <name type="scientific">Phytophthora fragariaefolia</name>
    <dbReference type="NCBI Taxonomy" id="1490495"/>
    <lineage>
        <taxon>Eukaryota</taxon>
        <taxon>Sar</taxon>
        <taxon>Stramenopiles</taxon>
        <taxon>Oomycota</taxon>
        <taxon>Peronosporomycetes</taxon>
        <taxon>Peronosporales</taxon>
        <taxon>Peronosporaceae</taxon>
        <taxon>Phytophthora</taxon>
    </lineage>
</organism>